<dbReference type="AlphaFoldDB" id="A0A1V8SEW5"/>
<gene>
    <name evidence="2" type="ORF">B0A48_16435</name>
</gene>
<reference evidence="3" key="1">
    <citation type="submission" date="2017-03" db="EMBL/GenBank/DDBJ databases">
        <title>Genomes of endolithic fungi from Antarctica.</title>
        <authorList>
            <person name="Coleine C."/>
            <person name="Masonjones S."/>
            <person name="Stajich J.E."/>
        </authorList>
    </citation>
    <scope>NUCLEOTIDE SEQUENCE [LARGE SCALE GENOMIC DNA]</scope>
    <source>
        <strain evidence="3">CCFEE 5527</strain>
    </source>
</reference>
<proteinExistence type="predicted"/>
<comment type="caution">
    <text evidence="2">The sequence shown here is derived from an EMBL/GenBank/DDBJ whole genome shotgun (WGS) entry which is preliminary data.</text>
</comment>
<sequence length="209" mass="22919">MFRTLLVIVRPHVSLKRVDHPAGRSMLAIRQFATSQRRAFDLPDFPDMPEAGGASWTVVPEPESSSSTGHSGLIALPSGGIAHSKNAPSEKHFTWWKPVSKAMTSMTIICVARYIYLGGERHIAVEKEIVELRKVLSELDPAKSPEERMLEVRVREVEALAKGENPAGPASRADKVKWRKSSIRKQPPLCPGKKVSQTFGLDGLASVGC</sequence>
<organism evidence="2 3">
    <name type="scientific">Cryoendolithus antarcticus</name>
    <dbReference type="NCBI Taxonomy" id="1507870"/>
    <lineage>
        <taxon>Eukaryota</taxon>
        <taxon>Fungi</taxon>
        <taxon>Dikarya</taxon>
        <taxon>Ascomycota</taxon>
        <taxon>Pezizomycotina</taxon>
        <taxon>Dothideomycetes</taxon>
        <taxon>Dothideomycetidae</taxon>
        <taxon>Cladosporiales</taxon>
        <taxon>Cladosporiaceae</taxon>
        <taxon>Cryoendolithus</taxon>
    </lineage>
</organism>
<keyword evidence="3" id="KW-1185">Reference proteome</keyword>
<accession>A0A1V8SEW5</accession>
<dbReference type="Proteomes" id="UP000192596">
    <property type="component" value="Unassembled WGS sequence"/>
</dbReference>
<name>A0A1V8SEW5_9PEZI</name>
<evidence type="ECO:0000313" key="3">
    <source>
        <dbReference type="Proteomes" id="UP000192596"/>
    </source>
</evidence>
<dbReference type="EMBL" id="NAJO01000055">
    <property type="protein sequence ID" value="OQN97371.1"/>
    <property type="molecule type" value="Genomic_DNA"/>
</dbReference>
<evidence type="ECO:0000313" key="2">
    <source>
        <dbReference type="EMBL" id="OQN97371.1"/>
    </source>
</evidence>
<protein>
    <submittedName>
        <fullName evidence="2">Uncharacterized protein</fullName>
    </submittedName>
</protein>
<evidence type="ECO:0000256" key="1">
    <source>
        <dbReference type="SAM" id="MobiDB-lite"/>
    </source>
</evidence>
<dbReference type="InParanoid" id="A0A1V8SEW5"/>
<feature type="region of interest" description="Disordered" evidence="1">
    <location>
        <begin position="163"/>
        <end position="189"/>
    </location>
</feature>